<organism evidence="2 3">
    <name type="scientific">Raineyella fluvialis</name>
    <dbReference type="NCBI Taxonomy" id="2662261"/>
    <lineage>
        <taxon>Bacteria</taxon>
        <taxon>Bacillati</taxon>
        <taxon>Actinomycetota</taxon>
        <taxon>Actinomycetes</taxon>
        <taxon>Propionibacteriales</taxon>
        <taxon>Propionibacteriaceae</taxon>
        <taxon>Raineyella</taxon>
    </lineage>
</organism>
<protein>
    <submittedName>
        <fullName evidence="2">Plasmid pRiA4b ORF-3 family protein</fullName>
    </submittedName>
</protein>
<dbReference type="SUPFAM" id="SSF159941">
    <property type="entry name" value="MM3350-like"/>
    <property type="match status" value="1"/>
</dbReference>
<dbReference type="PANTHER" id="PTHR41878:SF1">
    <property type="entry name" value="TNPR PROTEIN"/>
    <property type="match status" value="1"/>
</dbReference>
<name>A0A5Q2FA86_9ACTN</name>
<accession>A0A5Q2FA86</accession>
<evidence type="ECO:0000259" key="1">
    <source>
        <dbReference type="Pfam" id="PF07929"/>
    </source>
</evidence>
<proteinExistence type="predicted"/>
<dbReference type="PANTHER" id="PTHR41878">
    <property type="entry name" value="LEXA REPRESSOR-RELATED"/>
    <property type="match status" value="1"/>
</dbReference>
<gene>
    <name evidence="2" type="ORF">Rai3103_01960</name>
</gene>
<keyword evidence="3" id="KW-1185">Reference proteome</keyword>
<dbReference type="Pfam" id="PF07929">
    <property type="entry name" value="PRiA4_ORF3"/>
    <property type="match status" value="1"/>
</dbReference>
<dbReference type="InterPro" id="IPR024047">
    <property type="entry name" value="MM3350-like_sf"/>
</dbReference>
<dbReference type="KEGG" id="rain:Rai3103_01960"/>
<feature type="domain" description="Plasmid pRiA4b Orf3-like" evidence="1">
    <location>
        <begin position="99"/>
        <end position="274"/>
    </location>
</feature>
<evidence type="ECO:0000313" key="3">
    <source>
        <dbReference type="Proteomes" id="UP000386847"/>
    </source>
</evidence>
<reference evidence="2 3" key="1">
    <citation type="submission" date="2019-10" db="EMBL/GenBank/DDBJ databases">
        <title>Genomic analysis of Raineyella sp. CBA3103.</title>
        <authorList>
            <person name="Roh S.W."/>
        </authorList>
    </citation>
    <scope>NUCLEOTIDE SEQUENCE [LARGE SCALE GENOMIC DNA]</scope>
    <source>
        <strain evidence="2 3">CBA3103</strain>
    </source>
</reference>
<dbReference type="Gene3D" id="3.10.290.30">
    <property type="entry name" value="MM3350-like"/>
    <property type="match status" value="1"/>
</dbReference>
<dbReference type="EMBL" id="CP045725">
    <property type="protein sequence ID" value="QGF22647.1"/>
    <property type="molecule type" value="Genomic_DNA"/>
</dbReference>
<dbReference type="AlphaFoldDB" id="A0A5Q2FA86"/>
<sequence>MSRDRRLLACVRRGPYRGRQLGTPEGVRDARPVHPALPSHRPHRPAPAADLARLQHRFGAGAVNGVTPAGPENVIPFPSLLEPPPRPVLLPRREDRVTYVVRVDLDDVEPPIWRELRLASDLTLARLHEILQVTMGWTDSHLHHVTMGAAAPGTVQPFVTPYDEEEGAEGIPEADVRLDQVLASVGDALSYEYDFGDNWQHTVRLESVEPRAAEDPQAVCVAGARACPPEDVGGIGGYGEMLEALAGADPGNEWLADLLAWLPDGYDPAEFSVDRVNAALAKGVVPDLNQWHPALADLLYRAGGSGLSPVGELIKEATRGPVELTAEQVTAAVHPYAHLLRTVGDGLKLTAAGYLPPRIVAALVIELGLDRLWMRKGNREDSTFPVLALRESATSLGLLRKSRGTLLVTKVGQQLVDDPRELLRHIASRLPLGRPAERDAGLLALLITAAGLDEYRAGDQLAPLLEYLGWSVAQGDMRYAAIAAAGPTMHVLDSLTGWMGGDRALKADVAKGVLSVAVVPGSRSTR</sequence>
<evidence type="ECO:0000313" key="2">
    <source>
        <dbReference type="EMBL" id="QGF22647.1"/>
    </source>
</evidence>
<dbReference type="Proteomes" id="UP000386847">
    <property type="component" value="Chromosome"/>
</dbReference>
<dbReference type="InterPro" id="IPR012912">
    <property type="entry name" value="Plasmid_pRiA4b_Orf3-like"/>
</dbReference>